<dbReference type="Pfam" id="PF02902">
    <property type="entry name" value="Peptidase_C48"/>
    <property type="match status" value="1"/>
</dbReference>
<feature type="region of interest" description="Disordered" evidence="4">
    <location>
        <begin position="462"/>
        <end position="482"/>
    </location>
</feature>
<dbReference type="GO" id="GO:0006508">
    <property type="term" value="P:proteolysis"/>
    <property type="evidence" value="ECO:0007669"/>
    <property type="project" value="UniProtKB-KW"/>
</dbReference>
<gene>
    <name evidence="6" type="ORF">ISN44_As08g037270</name>
</gene>
<organism evidence="6 7">
    <name type="scientific">Arabidopsis suecica</name>
    <name type="common">Swedish thale-cress</name>
    <name type="synonym">Cardaminopsis suecica</name>
    <dbReference type="NCBI Taxonomy" id="45249"/>
    <lineage>
        <taxon>Eukaryota</taxon>
        <taxon>Viridiplantae</taxon>
        <taxon>Streptophyta</taxon>
        <taxon>Embryophyta</taxon>
        <taxon>Tracheophyta</taxon>
        <taxon>Spermatophyta</taxon>
        <taxon>Magnoliopsida</taxon>
        <taxon>eudicotyledons</taxon>
        <taxon>Gunneridae</taxon>
        <taxon>Pentapetalae</taxon>
        <taxon>rosids</taxon>
        <taxon>malvids</taxon>
        <taxon>Brassicales</taxon>
        <taxon>Brassicaceae</taxon>
        <taxon>Camelineae</taxon>
        <taxon>Arabidopsis</taxon>
    </lineage>
</organism>
<dbReference type="AlphaFoldDB" id="A0A8T2BFL9"/>
<evidence type="ECO:0000259" key="5">
    <source>
        <dbReference type="PROSITE" id="PS50600"/>
    </source>
</evidence>
<proteinExistence type="predicted"/>
<sequence length="902" mass="101917">MAEVISEEQPRDYPPRLYAEGESILENKLLNHNIKMGDVPVIIESIGQDAWNELKGSPIGIIAKLAESQFVWSGSIPTEKFEPKADYKAFFSELNVPGGEGPKLHELRAGLLVCRTWTPEKRKWLGLLTLQAIGLYGLHHNSRIPFESAKRVFDEEAMNTYPWGRSAFEALVNSIKMLRPVGKTYTVSGMVYVLQALAYDSVKCFGERYGRVVNKDEIPLLRWGGNRTRKTMELTIAEDIKAHGELRVSKLVMKDDVRELFHTWPDEEEDPALDNLIRDIHEDKFVKGYWDVKKTEKKRKNVNSNAAGDSESPAKRQKVHNVKDVINSDGVESGEGDSEKKKKKKKKEKVGSAEDDVLEDVSVKTFVDLVKQLNSRFDTVDTSIKEVSSNMEKVIGDRVEARMDEKFEYMEKELKQMKERLNAIEQGVGKSGENGEENSAFKETEPPEKPTQVNLLLNQKEKATPKGPAKPPQNQSVTSPLAKDIVDVEKDIGIAGVSKNLEKEFANVIDGKSAIDFIDTLPNNIRKLRSRKIDTEKIAAGKKNTGKDKPAKDKAPKVQAAVGRRRGRKPSSTTVKKVVRKLATAPAEGGAALDEKKEAADVPDKDEEVLEKAGIKGDNDVYDVTDQLLAGNERTLPESEDDEEEHIRIERINALRKKSVKLSPDGSALNPLSNVSERIFPHIGDNGLTCMRKNCVPSAGIYDPLSPVDPAKLQKLNEMMAPFKHLPLGRATDTVDFYRILITERKDWPDRKYGWLYDDHIAAYLGVLRKRFITRVPFPFHTKRIAFIDSWFVSYWCKEYDQFKIKPERIKFKGTAYERLVHGLEPKDQQTNMKWIEDVDHLYIVHQIGGNHWLALDVDLIKGHIDCYDSIVGIIPRKAIRVKMATEIYDEAPDLLAAFAVQ</sequence>
<dbReference type="GO" id="GO:0008234">
    <property type="term" value="F:cysteine-type peptidase activity"/>
    <property type="evidence" value="ECO:0007669"/>
    <property type="project" value="InterPro"/>
</dbReference>
<feature type="compositionally biased region" description="Basic and acidic residues" evidence="4">
    <location>
        <begin position="439"/>
        <end position="448"/>
    </location>
</feature>
<reference evidence="6 7" key="1">
    <citation type="submission" date="2020-12" db="EMBL/GenBank/DDBJ databases">
        <title>Concerted genomic and epigenomic changes stabilize Arabidopsis allopolyploids.</title>
        <authorList>
            <person name="Chen Z."/>
        </authorList>
    </citation>
    <scope>NUCLEOTIDE SEQUENCE [LARGE SCALE GENOMIC DNA]</scope>
    <source>
        <strain evidence="6">As9502</strain>
        <tissue evidence="6">Leaf</tissue>
    </source>
</reference>
<feature type="compositionally biased region" description="Basic and acidic residues" evidence="4">
    <location>
        <begin position="593"/>
        <end position="603"/>
    </location>
</feature>
<dbReference type="EMBL" id="JAEFBJ010000008">
    <property type="protein sequence ID" value="KAG7584262.1"/>
    <property type="molecule type" value="Genomic_DNA"/>
</dbReference>
<accession>A0A8T2BFL9</accession>
<evidence type="ECO:0000256" key="1">
    <source>
        <dbReference type="ARBA" id="ARBA00022670"/>
    </source>
</evidence>
<keyword evidence="3" id="KW-0175">Coiled coil</keyword>
<feature type="region of interest" description="Disordered" evidence="4">
    <location>
        <begin position="541"/>
        <end position="574"/>
    </location>
</feature>
<dbReference type="Proteomes" id="UP000694251">
    <property type="component" value="Chromosome 8"/>
</dbReference>
<keyword evidence="2" id="KW-0378">Hydrolase</keyword>
<evidence type="ECO:0000256" key="3">
    <source>
        <dbReference type="SAM" id="Coils"/>
    </source>
</evidence>
<feature type="coiled-coil region" evidence="3">
    <location>
        <begin position="400"/>
        <end position="427"/>
    </location>
</feature>
<dbReference type="InterPro" id="IPR003653">
    <property type="entry name" value="Peptidase_C48_C"/>
</dbReference>
<name>A0A8T2BFL9_ARASU</name>
<feature type="region of interest" description="Disordered" evidence="4">
    <location>
        <begin position="297"/>
        <end position="354"/>
    </location>
</feature>
<feature type="compositionally biased region" description="Basic and acidic residues" evidence="4">
    <location>
        <begin position="541"/>
        <end position="556"/>
    </location>
</feature>
<dbReference type="OrthoDB" id="1895371at2759"/>
<feature type="domain" description="Ubiquitin-like protease family profile" evidence="5">
    <location>
        <begin position="740"/>
        <end position="902"/>
    </location>
</feature>
<dbReference type="PROSITE" id="PS50600">
    <property type="entry name" value="ULP_PROTEASE"/>
    <property type="match status" value="1"/>
</dbReference>
<evidence type="ECO:0000256" key="2">
    <source>
        <dbReference type="ARBA" id="ARBA00022801"/>
    </source>
</evidence>
<feature type="region of interest" description="Disordered" evidence="4">
    <location>
        <begin position="427"/>
        <end position="450"/>
    </location>
</feature>
<protein>
    <submittedName>
        <fullName evidence="6">Ulp1 protease family C-terminal catalytic domain</fullName>
    </submittedName>
</protein>
<feature type="region of interest" description="Disordered" evidence="4">
    <location>
        <begin position="586"/>
        <end position="605"/>
    </location>
</feature>
<keyword evidence="7" id="KW-1185">Reference proteome</keyword>
<evidence type="ECO:0000256" key="4">
    <source>
        <dbReference type="SAM" id="MobiDB-lite"/>
    </source>
</evidence>
<evidence type="ECO:0000313" key="6">
    <source>
        <dbReference type="EMBL" id="KAG7584262.1"/>
    </source>
</evidence>
<evidence type="ECO:0000313" key="7">
    <source>
        <dbReference type="Proteomes" id="UP000694251"/>
    </source>
</evidence>
<keyword evidence="1 6" id="KW-0645">Protease</keyword>
<comment type="caution">
    <text evidence="6">The sequence shown here is derived from an EMBL/GenBank/DDBJ whole genome shotgun (WGS) entry which is preliminary data.</text>
</comment>